<name>A0A978VMC2_ZIZJJ</name>
<sequence length="111" mass="11935">MWQDHPLPFCTAASTTMKVVEKNMSGCTLGTMSPSDHRKFGQLVWDCGGEDEEEAEASMRSGFLWGFEGVRQQPDSATPVTDETVSFGDDRQLGGGNGSLVVVKFGGSAAW</sequence>
<evidence type="ECO:0000313" key="1">
    <source>
        <dbReference type="EMBL" id="KAH7536697.1"/>
    </source>
</evidence>
<evidence type="ECO:0000313" key="2">
    <source>
        <dbReference type="Proteomes" id="UP000813462"/>
    </source>
</evidence>
<reference evidence="1" key="1">
    <citation type="journal article" date="2021" name="Front. Plant Sci.">
        <title>Chromosome-Scale Genome Assembly for Chinese Sour Jujube and Insights Into Its Genome Evolution and Domestication Signature.</title>
        <authorList>
            <person name="Shen L.-Y."/>
            <person name="Luo H."/>
            <person name="Wang X.-L."/>
            <person name="Wang X.-M."/>
            <person name="Qiu X.-J."/>
            <person name="Liu H."/>
            <person name="Zhou S.-S."/>
            <person name="Jia K.-H."/>
            <person name="Nie S."/>
            <person name="Bao Y.-T."/>
            <person name="Zhang R.-G."/>
            <person name="Yun Q.-Z."/>
            <person name="Chai Y.-H."/>
            <person name="Lu J.-Y."/>
            <person name="Li Y."/>
            <person name="Zhao S.-W."/>
            <person name="Mao J.-F."/>
            <person name="Jia S.-G."/>
            <person name="Mao Y.-M."/>
        </authorList>
    </citation>
    <scope>NUCLEOTIDE SEQUENCE</scope>
    <source>
        <strain evidence="1">AT0</strain>
        <tissue evidence="1">Leaf</tissue>
    </source>
</reference>
<dbReference type="Proteomes" id="UP000813462">
    <property type="component" value="Unassembled WGS sequence"/>
</dbReference>
<organism evidence="1 2">
    <name type="scientific">Ziziphus jujuba var. spinosa</name>
    <dbReference type="NCBI Taxonomy" id="714518"/>
    <lineage>
        <taxon>Eukaryota</taxon>
        <taxon>Viridiplantae</taxon>
        <taxon>Streptophyta</taxon>
        <taxon>Embryophyta</taxon>
        <taxon>Tracheophyta</taxon>
        <taxon>Spermatophyta</taxon>
        <taxon>Magnoliopsida</taxon>
        <taxon>eudicotyledons</taxon>
        <taxon>Gunneridae</taxon>
        <taxon>Pentapetalae</taxon>
        <taxon>rosids</taxon>
        <taxon>fabids</taxon>
        <taxon>Rosales</taxon>
        <taxon>Rhamnaceae</taxon>
        <taxon>Paliureae</taxon>
        <taxon>Ziziphus</taxon>
    </lineage>
</organism>
<gene>
    <name evidence="1" type="ORF">FEM48_Zijuj03G0013900</name>
</gene>
<accession>A0A978VMC2</accession>
<proteinExistence type="predicted"/>
<dbReference type="EMBL" id="JAEACU010000003">
    <property type="protein sequence ID" value="KAH7536697.1"/>
    <property type="molecule type" value="Genomic_DNA"/>
</dbReference>
<comment type="caution">
    <text evidence="1">The sequence shown here is derived from an EMBL/GenBank/DDBJ whole genome shotgun (WGS) entry which is preliminary data.</text>
</comment>
<dbReference type="AlphaFoldDB" id="A0A978VMC2"/>
<protein>
    <submittedName>
        <fullName evidence="1">Uncharacterized protein</fullName>
    </submittedName>
</protein>